<feature type="region of interest" description="Disordered" evidence="1">
    <location>
        <begin position="708"/>
        <end position="729"/>
    </location>
</feature>
<reference evidence="2" key="1">
    <citation type="journal article" date="2021" name="Open Biol.">
        <title>Shared evolutionary footprints suggest mitochondrial oxidative damage underlies multiple complex I losses in fungi.</title>
        <authorList>
            <person name="Schikora-Tamarit M.A."/>
            <person name="Marcet-Houben M."/>
            <person name="Nosek J."/>
            <person name="Gabaldon T."/>
        </authorList>
    </citation>
    <scope>NUCLEOTIDE SEQUENCE</scope>
    <source>
        <strain evidence="2">CBS6341</strain>
    </source>
</reference>
<evidence type="ECO:0000313" key="3">
    <source>
        <dbReference type="Proteomes" id="UP000769528"/>
    </source>
</evidence>
<feature type="region of interest" description="Disordered" evidence="1">
    <location>
        <begin position="76"/>
        <end position="108"/>
    </location>
</feature>
<dbReference type="EMBL" id="JAEUBF010000877">
    <property type="protein sequence ID" value="KAH3674339.1"/>
    <property type="molecule type" value="Genomic_DNA"/>
</dbReference>
<dbReference type="OrthoDB" id="10692355at2759"/>
<dbReference type="Proteomes" id="UP000769528">
    <property type="component" value="Unassembled WGS sequence"/>
</dbReference>
<dbReference type="AlphaFoldDB" id="A0A9P8PNA5"/>
<sequence>MSIKNIKVGPSPSTRSFDQSLVTDSVTELPKDDSSIKSIPNDIERQIIKRKLFLNRLFQKDRVKNSLETVLNGENEKLEEDSNTNKLPKSIGKLPDIETDETKGDESSIIESNHSITRENIGEVIEEIDSESLSLSSMDTETNSIYEQIIQKDKIIFPSLKQSNDILKKYVILSVKKRNKLAYVVDKMKKTKINGNEMSELSVAQNQADELSILENQTEKSSIFGREIEEPSFVEKFDISIHEEQLFKSIKDEEILRELEIILPSRASVDHAWIGKPLRIDCDPGKHFPGASSALYEKYLKGQNIRSIYRTLIHEIHYNDWMNNKRFIRGGNQFYTPPYVFNPTNARFRHFTYNGNERMFPHLTRGKVDYFCREFSLYHDLYKDPSDYRNLQQLDERILWSDIPQLVLDIYEADTARMRNREDSSLVDNGRNQEPLSVTKFHDFEQSFSNSNFGSKINMNPSSLTTSYIGLKSILKPLFEKPKSLISLSKEFETIVSDEILTSSGYLRWKRLTVNRETTESELLKRQKELKVRSETGRIMKELTKYFANTKFYSKTNHRGLSYISSTGYNKFMFRSTHSEVIDLIATCRLRNKPSDTLKYSDGNPYKRFVLATMFLSCNSWEKELILPHLIIPFPFHIDKNYLFEYYHPFLFNIDDLKFETLGDLMKYNLKKSNSKPITELYIESIDHQIQKFKEDYFGSGRRKIVDNKNDDDDDDDDDDEYDDGYDDDPSSHHLALYEDQAEINKEVDKFLYYVVKAYVINFHEFTDLNYVNDYRSSVIYNAIFRYYTQLPTTLDLGLLFLRYIRFTELNQFRFKLNKSQINNLAGMNSIDYLIAIEGFMDNKFDFIESHRINYLKIICVMLQGKYITKYILRRLLFHVDNYQMEDGKTITVYDRLMRFKTTRTLDAVQVKSQIRQFIQRNMRSNIPVDEDDLRANSDELLEDCKVIDSFINYLKRRF</sequence>
<accession>A0A9P8PNA5</accession>
<feature type="compositionally biased region" description="Acidic residues" evidence="1">
    <location>
        <begin position="710"/>
        <end position="729"/>
    </location>
</feature>
<proteinExistence type="predicted"/>
<protein>
    <submittedName>
        <fullName evidence="2">Uncharacterized protein</fullName>
    </submittedName>
</protein>
<name>A0A9P8PNA5_9ASCO</name>
<keyword evidence="3" id="KW-1185">Reference proteome</keyword>
<evidence type="ECO:0000256" key="1">
    <source>
        <dbReference type="SAM" id="MobiDB-lite"/>
    </source>
</evidence>
<organism evidence="2 3">
    <name type="scientific">Wickerhamomyces mucosus</name>
    <dbReference type="NCBI Taxonomy" id="1378264"/>
    <lineage>
        <taxon>Eukaryota</taxon>
        <taxon>Fungi</taxon>
        <taxon>Dikarya</taxon>
        <taxon>Ascomycota</taxon>
        <taxon>Saccharomycotina</taxon>
        <taxon>Saccharomycetes</taxon>
        <taxon>Phaffomycetales</taxon>
        <taxon>Wickerhamomycetaceae</taxon>
        <taxon>Wickerhamomyces</taxon>
    </lineage>
</organism>
<comment type="caution">
    <text evidence="2">The sequence shown here is derived from an EMBL/GenBank/DDBJ whole genome shotgun (WGS) entry which is preliminary data.</text>
</comment>
<gene>
    <name evidence="2" type="ORF">WICMUC_003365</name>
</gene>
<reference evidence="2" key="2">
    <citation type="submission" date="2021-01" db="EMBL/GenBank/DDBJ databases">
        <authorList>
            <person name="Schikora-Tamarit M.A."/>
        </authorList>
    </citation>
    <scope>NUCLEOTIDE SEQUENCE</scope>
    <source>
        <strain evidence="2">CBS6341</strain>
    </source>
</reference>
<evidence type="ECO:0000313" key="2">
    <source>
        <dbReference type="EMBL" id="KAH3674339.1"/>
    </source>
</evidence>